<evidence type="ECO:0000313" key="1">
    <source>
        <dbReference type="EMBL" id="AMP15303.1"/>
    </source>
</evidence>
<dbReference type="EMBL" id="CP013236">
    <property type="protein sequence ID" value="AMP15303.1"/>
    <property type="molecule type" value="Genomic_DNA"/>
</dbReference>
<evidence type="ECO:0000313" key="2">
    <source>
        <dbReference type="Proteomes" id="UP000074914"/>
    </source>
</evidence>
<accession>A0ABM5Z855</accession>
<proteinExistence type="predicted"/>
<dbReference type="Proteomes" id="UP000074914">
    <property type="component" value="Chromosome"/>
</dbReference>
<protein>
    <submittedName>
        <fullName evidence="1">Uncharacterized protein</fullName>
    </submittedName>
</protein>
<reference evidence="1 2" key="1">
    <citation type="submission" date="2015-11" db="EMBL/GenBank/DDBJ databases">
        <title>Exploring the genomic traits of fungus-feeding bacterial genus Collimonas.</title>
        <authorList>
            <person name="Song C."/>
            <person name="Schmidt R."/>
            <person name="de Jager V."/>
            <person name="Krzyzanowska D."/>
            <person name="Jongedijk E."/>
            <person name="Cankar K."/>
            <person name="Beekwilder J."/>
            <person name="van Veen A."/>
            <person name="de Boer W."/>
            <person name="van Veen J.A."/>
            <person name="Garbeva P."/>
        </authorList>
    </citation>
    <scope>NUCLEOTIDE SEQUENCE [LARGE SCALE GENOMIC DNA]</scope>
    <source>
        <strain evidence="1 2">Ter291</strain>
    </source>
</reference>
<organism evidence="1 2">
    <name type="scientific">Collimonas pratensis</name>
    <dbReference type="NCBI Taxonomy" id="279113"/>
    <lineage>
        <taxon>Bacteria</taxon>
        <taxon>Pseudomonadati</taxon>
        <taxon>Pseudomonadota</taxon>
        <taxon>Betaproteobacteria</taxon>
        <taxon>Burkholderiales</taxon>
        <taxon>Oxalobacteraceae</taxon>
        <taxon>Collimonas</taxon>
    </lineage>
</organism>
<name>A0ABM5Z855_9BURK</name>
<gene>
    <name evidence="1" type="ORF">CPter291_3066</name>
</gene>
<sequence>MPEFNFDKSASVFCIAFLISWFFSRSFSISSNAKTTNAYAFLMVSLSIVW</sequence>
<keyword evidence="2" id="KW-1185">Reference proteome</keyword>